<comment type="caution">
    <text evidence="2">The sequence shown here is derived from an EMBL/GenBank/DDBJ whole genome shotgun (WGS) entry which is preliminary data.</text>
</comment>
<dbReference type="Proteomes" id="UP000256690">
    <property type="component" value="Unassembled WGS sequence"/>
</dbReference>
<feature type="chain" id="PRO_5017616636" evidence="1">
    <location>
        <begin position="24"/>
        <end position="230"/>
    </location>
</feature>
<dbReference type="EMBL" id="PVWQ01000001">
    <property type="protein sequence ID" value="RDW92895.1"/>
    <property type="molecule type" value="Genomic_DNA"/>
</dbReference>
<sequence length="230" mass="23995">MYLLPSTALFSLLTLTLPVTINAQTQTSANCSVFNWDQNDPYLATYPPQRVSGASSCAGTSENLTCALTAEGDGQYSASNNISGLATITFTSVVADTVSEDSLIAPGFNDSVIGSIDTTQILRPGQSAYLNFTAYKFCYTGTVANCTEGVDNDTAVEACAPVWHEQGGYARLDGEYWVVNISASDVDQYEDPYANQVGGGGDGEGGALGLKGSMNSGFAVLAGLVVLMLV</sequence>
<dbReference type="GeneID" id="38110587"/>
<keyword evidence="3" id="KW-1185">Reference proteome</keyword>
<evidence type="ECO:0000256" key="1">
    <source>
        <dbReference type="SAM" id="SignalP"/>
    </source>
</evidence>
<dbReference type="InterPro" id="IPR045702">
    <property type="entry name" value="DUF6060"/>
</dbReference>
<organism evidence="2 3">
    <name type="scientific">Aspergillus mulundensis</name>
    <dbReference type="NCBI Taxonomy" id="1810919"/>
    <lineage>
        <taxon>Eukaryota</taxon>
        <taxon>Fungi</taxon>
        <taxon>Dikarya</taxon>
        <taxon>Ascomycota</taxon>
        <taxon>Pezizomycotina</taxon>
        <taxon>Eurotiomycetes</taxon>
        <taxon>Eurotiomycetidae</taxon>
        <taxon>Eurotiales</taxon>
        <taxon>Aspergillaceae</taxon>
        <taxon>Aspergillus</taxon>
        <taxon>Aspergillus subgen. Nidulantes</taxon>
    </lineage>
</organism>
<feature type="signal peptide" evidence="1">
    <location>
        <begin position="1"/>
        <end position="23"/>
    </location>
</feature>
<evidence type="ECO:0000313" key="3">
    <source>
        <dbReference type="Proteomes" id="UP000256690"/>
    </source>
</evidence>
<dbReference type="Pfam" id="PF19535">
    <property type="entry name" value="DUF6060"/>
    <property type="match status" value="1"/>
</dbReference>
<evidence type="ECO:0000313" key="2">
    <source>
        <dbReference type="EMBL" id="RDW92895.1"/>
    </source>
</evidence>
<dbReference type="RefSeq" id="XP_026608078.1">
    <property type="nucleotide sequence ID" value="XM_026742233.1"/>
</dbReference>
<reference evidence="2 3" key="1">
    <citation type="journal article" date="2018" name="IMA Fungus">
        <title>IMA Genome-F 9: Draft genome sequence of Annulohypoxylon stygium, Aspergillus mulundensis, Berkeleyomyces basicola (syn. Thielaviopsis basicola), Ceratocystis smalleyi, two Cercospora beticola strains, Coleophoma cylindrospora, Fusarium fracticaudum, Phialophora cf. hyalina, and Morchella septimelata.</title>
        <authorList>
            <person name="Wingfield B.D."/>
            <person name="Bills G.F."/>
            <person name="Dong Y."/>
            <person name="Huang W."/>
            <person name="Nel W.J."/>
            <person name="Swalarsk-Parry B.S."/>
            <person name="Vaghefi N."/>
            <person name="Wilken P.M."/>
            <person name="An Z."/>
            <person name="de Beer Z.W."/>
            <person name="De Vos L."/>
            <person name="Chen L."/>
            <person name="Duong T.A."/>
            <person name="Gao Y."/>
            <person name="Hammerbacher A."/>
            <person name="Kikkert J.R."/>
            <person name="Li Y."/>
            <person name="Li H."/>
            <person name="Li K."/>
            <person name="Li Q."/>
            <person name="Liu X."/>
            <person name="Ma X."/>
            <person name="Naidoo K."/>
            <person name="Pethybridge S.J."/>
            <person name="Sun J."/>
            <person name="Steenkamp E.T."/>
            <person name="van der Nest M.A."/>
            <person name="van Wyk S."/>
            <person name="Wingfield M.J."/>
            <person name="Xiong C."/>
            <person name="Yue Q."/>
            <person name="Zhang X."/>
        </authorList>
    </citation>
    <scope>NUCLEOTIDE SEQUENCE [LARGE SCALE GENOMIC DNA]</scope>
    <source>
        <strain evidence="2 3">DSM 5745</strain>
    </source>
</reference>
<dbReference type="AlphaFoldDB" id="A0A3D8T2U7"/>
<protein>
    <submittedName>
        <fullName evidence="2">Uncharacterized protein</fullName>
    </submittedName>
</protein>
<keyword evidence="1" id="KW-0732">Signal</keyword>
<gene>
    <name evidence="2" type="ORF">DSM5745_00217</name>
</gene>
<proteinExistence type="predicted"/>
<dbReference type="OrthoDB" id="3507521at2759"/>
<accession>A0A3D8T2U7</accession>
<name>A0A3D8T2U7_9EURO</name>